<accession>A0A0M0JAV1</accession>
<proteinExistence type="predicted"/>
<evidence type="ECO:0000313" key="3">
    <source>
        <dbReference type="Proteomes" id="UP000037460"/>
    </source>
</evidence>
<evidence type="ECO:0000313" key="2">
    <source>
        <dbReference type="EMBL" id="KOO23353.1"/>
    </source>
</evidence>
<comment type="caution">
    <text evidence="2">The sequence shown here is derived from an EMBL/GenBank/DDBJ whole genome shotgun (WGS) entry which is preliminary data.</text>
</comment>
<evidence type="ECO:0000256" key="1">
    <source>
        <dbReference type="SAM" id="MobiDB-lite"/>
    </source>
</evidence>
<name>A0A0M0JAV1_9EUKA</name>
<keyword evidence="3" id="KW-1185">Reference proteome</keyword>
<organism evidence="2 3">
    <name type="scientific">Chrysochromulina tobinii</name>
    <dbReference type="NCBI Taxonomy" id="1460289"/>
    <lineage>
        <taxon>Eukaryota</taxon>
        <taxon>Haptista</taxon>
        <taxon>Haptophyta</taxon>
        <taxon>Prymnesiophyceae</taxon>
        <taxon>Prymnesiales</taxon>
        <taxon>Chrysochromulinaceae</taxon>
        <taxon>Chrysochromulina</taxon>
    </lineage>
</organism>
<dbReference type="EMBL" id="JWZX01003201">
    <property type="protein sequence ID" value="KOO23353.1"/>
    <property type="molecule type" value="Genomic_DNA"/>
</dbReference>
<reference evidence="3" key="1">
    <citation type="journal article" date="2015" name="PLoS Genet.">
        <title>Genome Sequence and Transcriptome Analyses of Chrysochromulina tobin: Metabolic Tools for Enhanced Algal Fitness in the Prominent Order Prymnesiales (Haptophyceae).</title>
        <authorList>
            <person name="Hovde B.T."/>
            <person name="Deodato C.R."/>
            <person name="Hunsperger H.M."/>
            <person name="Ryken S.A."/>
            <person name="Yost W."/>
            <person name="Jha R.K."/>
            <person name="Patterson J."/>
            <person name="Monnat R.J. Jr."/>
            <person name="Barlow S.B."/>
            <person name="Starkenburg S.R."/>
            <person name="Cattolico R.A."/>
        </authorList>
    </citation>
    <scope>NUCLEOTIDE SEQUENCE</scope>
    <source>
        <strain evidence="3">CCMP291</strain>
    </source>
</reference>
<dbReference type="Proteomes" id="UP000037460">
    <property type="component" value="Unassembled WGS sequence"/>
</dbReference>
<sequence>MRLCAYEKIIYLASDSTPTVTPRMLGVTEGSSPTFLKALDLGGRDQREIASLLHEKNDKAAAEKFLVSNKKGDASRVYILTGGLLETRQRSAALLQKAFPSFQLVVIAPETEGRYTLLSAETELHRLALSSGGTITHVLLLAKGSTDIHMAWLAAHSGTATGAGTAATDVHKAERADPSKAKDCFHAFMATPANAKLAAAAEAGTCAVVFAGASVHAIGKQYAALGHYFRRLSKAELATSDVGTADFERHVGLEYLGGKLQVFLGATVHKSLPSELRSGTIPPMGTRRPQLEAELPAGTAI</sequence>
<dbReference type="OrthoDB" id="10576191at2759"/>
<protein>
    <submittedName>
        <fullName evidence="2">Uncharacterized protein</fullName>
    </submittedName>
</protein>
<gene>
    <name evidence="2" type="ORF">Ctob_002842</name>
</gene>
<feature type="region of interest" description="Disordered" evidence="1">
    <location>
        <begin position="275"/>
        <end position="301"/>
    </location>
</feature>
<dbReference type="AlphaFoldDB" id="A0A0M0JAV1"/>